<proteinExistence type="predicted"/>
<protein>
    <submittedName>
        <fullName evidence="2">DUF937 domain-containing protein</fullName>
    </submittedName>
</protein>
<sequence>MSRGPLTALLAVLAVAGYQNRDKIAEVLKGIGQRAQSGQTGAGSAPSAGGIGDLLGNLTRGGGFGDIFGGNSAGGILSGGLGSLIEQFQRNGLGDKAESWVGTGENKPINDQELGQALGDETLNELAAKTGLSKEEILSRLSRDLPTAVNELTPDGSVPTKAQADAWTSAQSSSTPTPGGTFA</sequence>
<reference evidence="2 3" key="1">
    <citation type="journal article" date="2021" name="MBio">
        <title>Poor Competitiveness of Bradyrhizobium in Pigeon Pea Root Colonization in Indian Soils.</title>
        <authorList>
            <person name="Chalasani D."/>
            <person name="Basu A."/>
            <person name="Pullabhotla S.V.S.R.N."/>
            <person name="Jorrin B."/>
            <person name="Neal A.L."/>
            <person name="Poole P.S."/>
            <person name="Podile A.R."/>
            <person name="Tkacz A."/>
        </authorList>
    </citation>
    <scope>NUCLEOTIDE SEQUENCE [LARGE SCALE GENOMIC DNA]</scope>
    <source>
        <strain evidence="2 3">HU56</strain>
    </source>
</reference>
<evidence type="ECO:0000256" key="1">
    <source>
        <dbReference type="SAM" id="MobiDB-lite"/>
    </source>
</evidence>
<evidence type="ECO:0000313" key="3">
    <source>
        <dbReference type="Proteomes" id="UP000717752"/>
    </source>
</evidence>
<dbReference type="InterPro" id="IPR027405">
    <property type="entry name" value="YidB-like"/>
</dbReference>
<comment type="caution">
    <text evidence="2">The sequence shown here is derived from an EMBL/GenBank/DDBJ whole genome shotgun (WGS) entry which is preliminary data.</text>
</comment>
<accession>A0ABS7GRF0</accession>
<evidence type="ECO:0000313" key="2">
    <source>
        <dbReference type="EMBL" id="MBW9052475.1"/>
    </source>
</evidence>
<dbReference type="Gene3D" id="1.10.10.690">
    <property type="entry name" value="YidB-like"/>
    <property type="match status" value="1"/>
</dbReference>
<dbReference type="Proteomes" id="UP000717752">
    <property type="component" value="Unassembled WGS sequence"/>
</dbReference>
<keyword evidence="3" id="KW-1185">Reference proteome</keyword>
<feature type="compositionally biased region" description="Polar residues" evidence="1">
    <location>
        <begin position="166"/>
        <end position="183"/>
    </location>
</feature>
<feature type="region of interest" description="Disordered" evidence="1">
    <location>
        <begin position="143"/>
        <end position="183"/>
    </location>
</feature>
<dbReference type="Pfam" id="PF20159">
    <property type="entry name" value="YidB"/>
    <property type="match status" value="1"/>
</dbReference>
<dbReference type="InterPro" id="IPR045372">
    <property type="entry name" value="YidB"/>
</dbReference>
<name>A0ABS7GRF0_9HYPH</name>
<gene>
    <name evidence="2" type="ORF">JNB85_08635</name>
</gene>
<dbReference type="RefSeq" id="WP_220333915.1">
    <property type="nucleotide sequence ID" value="NZ_JAEUAK010000003.1"/>
</dbReference>
<organism evidence="2 3">
    <name type="scientific">Rhizobium mesosinicum</name>
    <dbReference type="NCBI Taxonomy" id="335017"/>
    <lineage>
        <taxon>Bacteria</taxon>
        <taxon>Pseudomonadati</taxon>
        <taxon>Pseudomonadota</taxon>
        <taxon>Alphaproteobacteria</taxon>
        <taxon>Hyphomicrobiales</taxon>
        <taxon>Rhizobiaceae</taxon>
        <taxon>Rhizobium/Agrobacterium group</taxon>
        <taxon>Rhizobium</taxon>
    </lineage>
</organism>
<dbReference type="SUPFAM" id="SSF140804">
    <property type="entry name" value="YidB-like"/>
    <property type="match status" value="1"/>
</dbReference>
<dbReference type="EMBL" id="JAEUAK010000003">
    <property type="protein sequence ID" value="MBW9052475.1"/>
    <property type="molecule type" value="Genomic_DNA"/>
</dbReference>